<dbReference type="EMBL" id="KN837124">
    <property type="protein sequence ID" value="KIJ43318.1"/>
    <property type="molecule type" value="Genomic_DNA"/>
</dbReference>
<protein>
    <submittedName>
        <fullName evidence="1">Uncharacterized protein</fullName>
    </submittedName>
</protein>
<keyword evidence="2" id="KW-1185">Reference proteome</keyword>
<organism evidence="1 2">
    <name type="scientific">Sphaerobolus stellatus (strain SS14)</name>
    <dbReference type="NCBI Taxonomy" id="990650"/>
    <lineage>
        <taxon>Eukaryota</taxon>
        <taxon>Fungi</taxon>
        <taxon>Dikarya</taxon>
        <taxon>Basidiomycota</taxon>
        <taxon>Agaricomycotina</taxon>
        <taxon>Agaricomycetes</taxon>
        <taxon>Phallomycetidae</taxon>
        <taxon>Geastrales</taxon>
        <taxon>Sphaerobolaceae</taxon>
        <taxon>Sphaerobolus</taxon>
    </lineage>
</organism>
<evidence type="ECO:0000313" key="2">
    <source>
        <dbReference type="Proteomes" id="UP000054279"/>
    </source>
</evidence>
<dbReference type="InterPro" id="IPR040521">
    <property type="entry name" value="KDZ"/>
</dbReference>
<reference evidence="1 2" key="1">
    <citation type="submission" date="2014-06" db="EMBL/GenBank/DDBJ databases">
        <title>Evolutionary Origins and Diversification of the Mycorrhizal Mutualists.</title>
        <authorList>
            <consortium name="DOE Joint Genome Institute"/>
            <consortium name="Mycorrhizal Genomics Consortium"/>
            <person name="Kohler A."/>
            <person name="Kuo A."/>
            <person name="Nagy L.G."/>
            <person name="Floudas D."/>
            <person name="Copeland A."/>
            <person name="Barry K.W."/>
            <person name="Cichocki N."/>
            <person name="Veneault-Fourrey C."/>
            <person name="LaButti K."/>
            <person name="Lindquist E.A."/>
            <person name="Lipzen A."/>
            <person name="Lundell T."/>
            <person name="Morin E."/>
            <person name="Murat C."/>
            <person name="Riley R."/>
            <person name="Ohm R."/>
            <person name="Sun H."/>
            <person name="Tunlid A."/>
            <person name="Henrissat B."/>
            <person name="Grigoriev I.V."/>
            <person name="Hibbett D.S."/>
            <person name="Martin F."/>
        </authorList>
    </citation>
    <scope>NUCLEOTIDE SEQUENCE [LARGE SCALE GENOMIC DNA]</scope>
    <source>
        <strain evidence="1 2">SS14</strain>
    </source>
</reference>
<gene>
    <name evidence="1" type="ORF">M422DRAFT_170197</name>
</gene>
<sequence>MSCGRTGAFFPRGMVDIKGGEQFVYFDFPLSHVLSDILKQGIKRIVVSYDIACKYSIHFHKRIEAREWPLMSRQERKQLKQITLQWLVPKFHLAAHIAVCADKFSFNWTTNVGRTCGELVESNWATMNGLATSTREMGYGHRKDTLTDAMNFWNFKKATGEGNVTLIGRVISFN</sequence>
<dbReference type="OrthoDB" id="3257768at2759"/>
<dbReference type="Pfam" id="PF18758">
    <property type="entry name" value="KDZ"/>
    <property type="match status" value="1"/>
</dbReference>
<dbReference type="AlphaFoldDB" id="A0A0C9UJU7"/>
<dbReference type="HOGENOM" id="CLU_003703_5_2_1"/>
<dbReference type="Proteomes" id="UP000054279">
    <property type="component" value="Unassembled WGS sequence"/>
</dbReference>
<proteinExistence type="predicted"/>
<name>A0A0C9UJU7_SPHS4</name>
<accession>A0A0C9UJU7</accession>
<evidence type="ECO:0000313" key="1">
    <source>
        <dbReference type="EMBL" id="KIJ43318.1"/>
    </source>
</evidence>